<dbReference type="OrthoDB" id="6194521at2"/>
<dbReference type="SUPFAM" id="SSF52949">
    <property type="entry name" value="Macro domain-like"/>
    <property type="match status" value="1"/>
</dbReference>
<dbReference type="AlphaFoldDB" id="M9RMS5"/>
<dbReference type="Gene3D" id="3.40.220.10">
    <property type="entry name" value="Leucine Aminopeptidase, subunit E, domain 1"/>
    <property type="match status" value="1"/>
</dbReference>
<dbReference type="Proteomes" id="UP000004688">
    <property type="component" value="Chromosome"/>
</dbReference>
<protein>
    <submittedName>
        <fullName evidence="2">Putative UPF0189 family protein</fullName>
    </submittedName>
</protein>
<dbReference type="PANTHER" id="PTHR11106">
    <property type="entry name" value="GANGLIOSIDE INDUCED DIFFERENTIATION ASSOCIATED PROTEIN 2-RELATED"/>
    <property type="match status" value="1"/>
</dbReference>
<evidence type="ECO:0000313" key="3">
    <source>
        <dbReference type="Proteomes" id="UP000004688"/>
    </source>
</evidence>
<organism evidence="2 3">
    <name type="scientific">Octadecabacter arcticus 238</name>
    <dbReference type="NCBI Taxonomy" id="391616"/>
    <lineage>
        <taxon>Bacteria</taxon>
        <taxon>Pseudomonadati</taxon>
        <taxon>Pseudomonadota</taxon>
        <taxon>Alphaproteobacteria</taxon>
        <taxon>Rhodobacterales</taxon>
        <taxon>Roseobacteraceae</taxon>
        <taxon>Octadecabacter</taxon>
    </lineage>
</organism>
<evidence type="ECO:0000259" key="1">
    <source>
        <dbReference type="PROSITE" id="PS51154"/>
    </source>
</evidence>
<dbReference type="SMART" id="SM00506">
    <property type="entry name" value="A1pp"/>
    <property type="match status" value="1"/>
</dbReference>
<dbReference type="InterPro" id="IPR002589">
    <property type="entry name" value="Macro_dom"/>
</dbReference>
<dbReference type="RefSeq" id="WP_015496885.1">
    <property type="nucleotide sequence ID" value="NC_020908.1"/>
</dbReference>
<name>M9RMS5_9RHOB</name>
<dbReference type="STRING" id="391616.OA238_c39660"/>
<dbReference type="InterPro" id="IPR043472">
    <property type="entry name" value="Macro_dom-like"/>
</dbReference>
<proteinExistence type="predicted"/>
<dbReference type="Pfam" id="PF01661">
    <property type="entry name" value="Macro"/>
    <property type="match status" value="1"/>
</dbReference>
<dbReference type="HOGENOM" id="CLU_046550_5_1_5"/>
<accession>M9RMS5</accession>
<dbReference type="PROSITE" id="PS51154">
    <property type="entry name" value="MACRO"/>
    <property type="match status" value="1"/>
</dbReference>
<reference evidence="2 3" key="1">
    <citation type="journal article" date="2013" name="PLoS ONE">
        <title>Poles Apart: Arctic and Antarctic Octadecabacter strains Share High Genome Plasticity and a New Type of Xanthorhodopsin.</title>
        <authorList>
            <person name="Vollmers J."/>
            <person name="Voget S."/>
            <person name="Dietrich S."/>
            <person name="Gollnow K."/>
            <person name="Smits M."/>
            <person name="Meyer K."/>
            <person name="Brinkhoff T."/>
            <person name="Simon M."/>
            <person name="Daniel R."/>
        </authorList>
    </citation>
    <scope>NUCLEOTIDE SEQUENCE [LARGE SCALE GENOMIC DNA]</scope>
    <source>
        <strain evidence="2 3">238</strain>
    </source>
</reference>
<gene>
    <name evidence="2" type="ORF">OA238_c39660</name>
</gene>
<keyword evidence="3" id="KW-1185">Reference proteome</keyword>
<dbReference type="KEGG" id="oar:OA238_c39660"/>
<evidence type="ECO:0000313" key="2">
    <source>
        <dbReference type="EMBL" id="AGI73904.1"/>
    </source>
</evidence>
<dbReference type="PANTHER" id="PTHR11106:SF27">
    <property type="entry name" value="MACRO DOMAIN-CONTAINING PROTEIN"/>
    <property type="match status" value="1"/>
</dbReference>
<dbReference type="eggNOG" id="COG2110">
    <property type="taxonomic scope" value="Bacteria"/>
</dbReference>
<sequence length="162" mass="17388">MITAKLGDITKIPAQAIVNSANPSLLAGGGVCGAIHRAAGPQLELSCRAIDCIKPGKAVMTNAFELPAEYVIHAVGPRYMDGNRGEADVLAQTYRSICQLVEEHRITSISIPSIETGIYRFPLDLAAEIAIVTLRKFVPESLNATFICFDDATLAAYAERLK</sequence>
<feature type="domain" description="Macro" evidence="1">
    <location>
        <begin position="1"/>
        <end position="162"/>
    </location>
</feature>
<dbReference type="EMBL" id="CP003742">
    <property type="protein sequence ID" value="AGI73904.1"/>
    <property type="molecule type" value="Genomic_DNA"/>
</dbReference>